<feature type="domain" description="Protein-glutamine gamma-glutamyltransferase-like C-terminal" evidence="2">
    <location>
        <begin position="139"/>
        <end position="203"/>
    </location>
</feature>
<dbReference type="AlphaFoldDB" id="A0A7X0RI55"/>
<accession>A0A7X0RI55</accession>
<proteinExistence type="predicted"/>
<gene>
    <name evidence="3" type="ORF">H5V45_15430</name>
</gene>
<evidence type="ECO:0000256" key="1">
    <source>
        <dbReference type="SAM" id="Phobius"/>
    </source>
</evidence>
<protein>
    <submittedName>
        <fullName evidence="3">DUF4129 domain-containing protein</fullName>
    </submittedName>
</protein>
<evidence type="ECO:0000313" key="3">
    <source>
        <dbReference type="EMBL" id="MBB6628717.1"/>
    </source>
</evidence>
<keyword evidence="1" id="KW-0472">Membrane</keyword>
<sequence>MTAAPAVLHRVLADPPLDPSTSEGRSLLRRELLHPEYHQRNLVEQLVDWLSRQIDRGLTAASQAPPLSTFAGMLVLLLLVTGLGWLLSRARRTARAAEVERAVLTDEQVTAAELRFRAERALAEGRHADAVVEGFRAITVRQVERGRLDDAPGATAHEVAGSLGSTYPHQRTRVDGSAQLFEAVLYGDRPATRDQASGVLALDDELAAQR</sequence>
<comment type="caution">
    <text evidence="3">The sequence shown here is derived from an EMBL/GenBank/DDBJ whole genome shotgun (WGS) entry which is preliminary data.</text>
</comment>
<dbReference type="InterPro" id="IPR025403">
    <property type="entry name" value="TgpA-like_C"/>
</dbReference>
<keyword evidence="1" id="KW-1133">Transmembrane helix</keyword>
<dbReference type="EMBL" id="JACKXE010000001">
    <property type="protein sequence ID" value="MBB6628717.1"/>
    <property type="molecule type" value="Genomic_DNA"/>
</dbReference>
<name>A0A7X0RI55_9ACTN</name>
<organism evidence="3 4">
    <name type="scientific">Nocardioides luti</name>
    <dbReference type="NCBI Taxonomy" id="2761101"/>
    <lineage>
        <taxon>Bacteria</taxon>
        <taxon>Bacillati</taxon>
        <taxon>Actinomycetota</taxon>
        <taxon>Actinomycetes</taxon>
        <taxon>Propionibacteriales</taxon>
        <taxon>Nocardioidaceae</taxon>
        <taxon>Nocardioides</taxon>
    </lineage>
</organism>
<keyword evidence="1" id="KW-0812">Transmembrane</keyword>
<dbReference type="Proteomes" id="UP000523955">
    <property type="component" value="Unassembled WGS sequence"/>
</dbReference>
<reference evidence="3 4" key="1">
    <citation type="submission" date="2020-08" db="EMBL/GenBank/DDBJ databases">
        <authorList>
            <person name="Seo M.-J."/>
        </authorList>
    </citation>
    <scope>NUCLEOTIDE SEQUENCE [LARGE SCALE GENOMIC DNA]</scope>
    <source>
        <strain evidence="3 4">KIGAM211</strain>
    </source>
</reference>
<dbReference type="Pfam" id="PF13559">
    <property type="entry name" value="DUF4129"/>
    <property type="match status" value="1"/>
</dbReference>
<keyword evidence="4" id="KW-1185">Reference proteome</keyword>
<feature type="transmembrane region" description="Helical" evidence="1">
    <location>
        <begin position="67"/>
        <end position="87"/>
    </location>
</feature>
<evidence type="ECO:0000259" key="2">
    <source>
        <dbReference type="Pfam" id="PF13559"/>
    </source>
</evidence>
<evidence type="ECO:0000313" key="4">
    <source>
        <dbReference type="Proteomes" id="UP000523955"/>
    </source>
</evidence>
<dbReference type="RefSeq" id="WP_185253743.1">
    <property type="nucleotide sequence ID" value="NZ_JACKXE010000001.1"/>
</dbReference>